<reference evidence="3" key="1">
    <citation type="journal article" date="2019" name="Int. J. Syst. Evol. Microbiol.">
        <title>The Global Catalogue of Microorganisms (GCM) 10K type strain sequencing project: providing services to taxonomists for standard genome sequencing and annotation.</title>
        <authorList>
            <consortium name="The Broad Institute Genomics Platform"/>
            <consortium name="The Broad Institute Genome Sequencing Center for Infectious Disease"/>
            <person name="Wu L."/>
            <person name="Ma J."/>
        </authorList>
    </citation>
    <scope>NUCLEOTIDE SEQUENCE [LARGE SCALE GENOMIC DNA]</scope>
    <source>
        <strain evidence="3">CGMCC 4.7645</strain>
    </source>
</reference>
<dbReference type="CDD" id="cd00093">
    <property type="entry name" value="HTH_XRE"/>
    <property type="match status" value="1"/>
</dbReference>
<dbReference type="SUPFAM" id="SSF52540">
    <property type="entry name" value="P-loop containing nucleoside triphosphate hydrolases"/>
    <property type="match status" value="1"/>
</dbReference>
<evidence type="ECO:0000259" key="1">
    <source>
        <dbReference type="PROSITE" id="PS50943"/>
    </source>
</evidence>
<dbReference type="Gene3D" id="1.10.260.40">
    <property type="entry name" value="lambda repressor-like DNA-binding domains"/>
    <property type="match status" value="1"/>
</dbReference>
<dbReference type="Pfam" id="PF13424">
    <property type="entry name" value="TPR_12"/>
    <property type="match status" value="1"/>
</dbReference>
<dbReference type="Gene3D" id="3.40.50.300">
    <property type="entry name" value="P-loop containing nucleotide triphosphate hydrolases"/>
    <property type="match status" value="1"/>
</dbReference>
<dbReference type="InterPro" id="IPR001387">
    <property type="entry name" value="Cro/C1-type_HTH"/>
</dbReference>
<dbReference type="InterPro" id="IPR011990">
    <property type="entry name" value="TPR-like_helical_dom_sf"/>
</dbReference>
<dbReference type="Proteomes" id="UP001597417">
    <property type="component" value="Unassembled WGS sequence"/>
</dbReference>
<dbReference type="SMART" id="SM00028">
    <property type="entry name" value="TPR"/>
    <property type="match status" value="4"/>
</dbReference>
<keyword evidence="3" id="KW-1185">Reference proteome</keyword>
<name>A0ABW5GCP8_9PSEU</name>
<dbReference type="Gene3D" id="1.25.40.10">
    <property type="entry name" value="Tetratricopeptide repeat domain"/>
    <property type="match status" value="1"/>
</dbReference>
<organism evidence="2 3">
    <name type="scientific">Amycolatopsis pigmentata</name>
    <dbReference type="NCBI Taxonomy" id="450801"/>
    <lineage>
        <taxon>Bacteria</taxon>
        <taxon>Bacillati</taxon>
        <taxon>Actinomycetota</taxon>
        <taxon>Actinomycetes</taxon>
        <taxon>Pseudonocardiales</taxon>
        <taxon>Pseudonocardiaceae</taxon>
        <taxon>Amycolatopsis</taxon>
    </lineage>
</organism>
<dbReference type="PROSITE" id="PS50943">
    <property type="entry name" value="HTH_CROC1"/>
    <property type="match status" value="1"/>
</dbReference>
<dbReference type="SUPFAM" id="SSF47413">
    <property type="entry name" value="lambda repressor-like DNA-binding domains"/>
    <property type="match status" value="1"/>
</dbReference>
<protein>
    <submittedName>
        <fullName evidence="2">Tetratricopeptide repeat protein</fullName>
    </submittedName>
</protein>
<dbReference type="Pfam" id="PF13560">
    <property type="entry name" value="HTH_31"/>
    <property type="match status" value="1"/>
</dbReference>
<gene>
    <name evidence="2" type="ORF">ACFSXZ_40925</name>
</gene>
<dbReference type="InterPro" id="IPR019734">
    <property type="entry name" value="TPR_rpt"/>
</dbReference>
<proteinExistence type="predicted"/>
<dbReference type="SUPFAM" id="SSF48452">
    <property type="entry name" value="TPR-like"/>
    <property type="match status" value="2"/>
</dbReference>
<evidence type="ECO:0000313" key="2">
    <source>
        <dbReference type="EMBL" id="MFD2422706.1"/>
    </source>
</evidence>
<dbReference type="EMBL" id="JBHUKR010000030">
    <property type="protein sequence ID" value="MFD2422706.1"/>
    <property type="molecule type" value="Genomic_DNA"/>
</dbReference>
<dbReference type="PANTHER" id="PTHR47691:SF3">
    <property type="entry name" value="HTH-TYPE TRANSCRIPTIONAL REGULATOR RV0890C-RELATED"/>
    <property type="match status" value="1"/>
</dbReference>
<evidence type="ECO:0000313" key="3">
    <source>
        <dbReference type="Proteomes" id="UP001597417"/>
    </source>
</evidence>
<dbReference type="RefSeq" id="WP_378271934.1">
    <property type="nucleotide sequence ID" value="NZ_JBHUKR010000030.1"/>
</dbReference>
<accession>A0ABW5GCP8</accession>
<feature type="domain" description="HTH cro/C1-type" evidence="1">
    <location>
        <begin position="11"/>
        <end position="67"/>
    </location>
</feature>
<comment type="caution">
    <text evidence="2">The sequence shown here is derived from an EMBL/GenBank/DDBJ whole genome shotgun (WGS) entry which is preliminary data.</text>
</comment>
<dbReference type="Pfam" id="PF13374">
    <property type="entry name" value="TPR_10"/>
    <property type="match status" value="1"/>
</dbReference>
<dbReference type="PANTHER" id="PTHR47691">
    <property type="entry name" value="REGULATOR-RELATED"/>
    <property type="match status" value="1"/>
</dbReference>
<sequence>MRTINSFAAAVHRLRRARGMSLGDIAAETGYSASYLSKVLHGHRRLQPSVAREIDKALRADGELEQLALAQTAGEAAPARPMQLPPAGADFVGREDDLRRMNEAVITQDRPGTATTIVIEGGFWAGKTALAVQWAARVQDRWPGGCLFADLRGLAPGEPADPGEILDTFMHALGAGADTLRGSLADRAARYRSLLAERPAVVVLDNIADYAQVQHLLPGAGWAVVVTAREHQSALLLRSGGLLIDLPPLRLSEALVLLRRRLGDARVDVDLPAAEDVARRCGGLPMALLLAAEQLQRRHHGSLSRLAEELAIEERRLEVFASPDPAVNIHTVIDLSYLALPPRAARVFRLLGICPARRVSDESTAALAGVSVEQARDALDVLSQAHVLDSDVSGHLQMNDLLRAYAQHKAVTEEPVSEVERAHDRVVRWCAGTAWAASNTLAPTWSGPGLAREPAPDIEPLTFTDAGYDAALAWCDAEADTAVEIARHARGPAARDAGWMLPTLFLPYFYVTRNWGVWLTAASEGLAAARAAGSRYGVAWTLLSLGWADHELGRPQEAVAHLREGLRLCTDLADDRLRGWTSLVLGLAYRALGRGTDARSCFDVADRLFAALDFDFGLAFTEATLAHLHQAVGETDAASEAGYHALSRAQKVRSTPVVGLAHHQLGLLLLRQRQYRPALTHLDSALTLRRRSHERWAEARTLIARAEVFSAIGEPVRARESYLEAATILETLRDPHLLDIQAKIATLNTRLSSRDNCTL</sequence>
<dbReference type="InterPro" id="IPR010982">
    <property type="entry name" value="Lambda_DNA-bd_dom_sf"/>
</dbReference>
<dbReference type="SMART" id="SM00530">
    <property type="entry name" value="HTH_XRE"/>
    <property type="match status" value="1"/>
</dbReference>
<dbReference type="InterPro" id="IPR027417">
    <property type="entry name" value="P-loop_NTPase"/>
</dbReference>